<dbReference type="Proteomes" id="UP001273350">
    <property type="component" value="Unassembled WGS sequence"/>
</dbReference>
<dbReference type="InterPro" id="IPR011042">
    <property type="entry name" value="6-blade_b-propeller_TolB-like"/>
</dbReference>
<accession>A0ABU4RHM9</accession>
<keyword evidence="5" id="KW-1185">Reference proteome</keyword>
<organism evidence="4 5">
    <name type="scientific">Flavobacterium cupriresistens</name>
    <dbReference type="NCBI Taxonomy" id="2893885"/>
    <lineage>
        <taxon>Bacteria</taxon>
        <taxon>Pseudomonadati</taxon>
        <taxon>Bacteroidota</taxon>
        <taxon>Flavobacteriia</taxon>
        <taxon>Flavobacteriales</taxon>
        <taxon>Flavobacteriaceae</taxon>
        <taxon>Flavobacterium</taxon>
    </lineage>
</organism>
<dbReference type="PANTHER" id="PTHR42776:SF27">
    <property type="entry name" value="DIPEPTIDYL PEPTIDASE FAMILY MEMBER 6"/>
    <property type="match status" value="1"/>
</dbReference>
<dbReference type="EMBL" id="JAWXVI010000019">
    <property type="protein sequence ID" value="MDX6192077.1"/>
    <property type="molecule type" value="Genomic_DNA"/>
</dbReference>
<dbReference type="Pfam" id="PF00326">
    <property type="entry name" value="Peptidase_S9"/>
    <property type="match status" value="1"/>
</dbReference>
<feature type="transmembrane region" description="Helical" evidence="2">
    <location>
        <begin position="21"/>
        <end position="42"/>
    </location>
</feature>
<gene>
    <name evidence="4" type="ORF">SGQ83_22245</name>
</gene>
<dbReference type="Gene3D" id="2.120.10.30">
    <property type="entry name" value="TolB, C-terminal domain"/>
    <property type="match status" value="1"/>
</dbReference>
<evidence type="ECO:0000313" key="5">
    <source>
        <dbReference type="Proteomes" id="UP001273350"/>
    </source>
</evidence>
<dbReference type="SUPFAM" id="SSF82171">
    <property type="entry name" value="DPP6 N-terminal domain-like"/>
    <property type="match status" value="1"/>
</dbReference>
<evidence type="ECO:0000256" key="2">
    <source>
        <dbReference type="SAM" id="Phobius"/>
    </source>
</evidence>
<proteinExistence type="predicted"/>
<dbReference type="RefSeq" id="WP_230004887.1">
    <property type="nucleotide sequence ID" value="NZ_CP087134.1"/>
</dbReference>
<dbReference type="PANTHER" id="PTHR42776">
    <property type="entry name" value="SERINE PEPTIDASE S9 FAMILY MEMBER"/>
    <property type="match status" value="1"/>
</dbReference>
<name>A0ABU4RHM9_9FLAO</name>
<dbReference type="InterPro" id="IPR029058">
    <property type="entry name" value="AB_hydrolase_fold"/>
</dbReference>
<dbReference type="SUPFAM" id="SSF53474">
    <property type="entry name" value="alpha/beta-Hydrolases"/>
    <property type="match status" value="1"/>
</dbReference>
<keyword evidence="1" id="KW-0378">Hydrolase</keyword>
<comment type="caution">
    <text evidence="4">The sequence shown here is derived from an EMBL/GenBank/DDBJ whole genome shotgun (WGS) entry which is preliminary data.</text>
</comment>
<keyword evidence="2" id="KW-0472">Membrane</keyword>
<feature type="domain" description="Peptidase S9 prolyl oligopeptidase catalytic" evidence="3">
    <location>
        <begin position="708"/>
        <end position="880"/>
    </location>
</feature>
<sequence>MLHFSTKKYSSTVNGNLLLNVRLPIFLVLFFILPLVTCLLWGQVVQKKELTTADYHLWGALSLEKISPDQNWASYTMTYENTIDTLFVRNTANLKTFSFVRVQHSLFTINNTFIYLNDQGLQIVELNTGKRRSLKSADHFDYSATADLLIVTTNLPEDRKKLTIQNPNGKVLREIDCVTGSSLSPDQKHLIYGTFINGKHSVILLNLKKAEREKLILTNHEDKSFGFTWHKDGNAVAFATQSDLITGTFLFYYTLENETLYKFDPALQVNLPKNTFIPADFTFKMTVSDDMQKVFFTTKINSPLPENKNTTAVEIWNANDKSLYAEREKEGTLSTIPRVALWLPFSNIANPLTTNELPKLMLSGDQQYALLFNPKDYEPQFIIKPGPSDIYILNLKTLEKKLFLKKHSAHFLELIPSPKGSYISYFKDGNWWVYNIAADIHQNITAGIKSKFTAEDLQYSISAKNSNAGWSMDDKEILLYDEFDLWAIKPDGTSFRRLTQGRELKIRYRLVNSPDRQPYLFVYDALKVDNIDIEKELFLHGQGDDGKTGYFKWNKKSREKSIIYGDRHIDQLTYNSKKQNLFYREQKFDLSPQLIIKKKNLNPVSFFQSNPQQKKYYWGTSELIEYENSKGVKMKGVLRYPAHYDPQKKYPMIVHVYQRQYDQHHKYINPTSQMEDEDNDTVWTTQGYFVLLPDIIVEHDTLGYSALDCVLAAVKKVLAKEIIKPDKIGLMGHSFGAYETSFIITQTNLFASAIASAGSTDLNSFYFTLAKNFSYPNMYRFASGQWKISQSPFEDPETYRRNSPITYANKVNTPLLLWSGKEDYNVDPSQTMEFYFALRSLGKKCIMLLYPDEGHGISKPANQKDMTSRIQQWFAYYLKDDLSAQWITEGVK</sequence>
<evidence type="ECO:0000259" key="3">
    <source>
        <dbReference type="Pfam" id="PF00326"/>
    </source>
</evidence>
<protein>
    <submittedName>
        <fullName evidence="4">Prolyl oligopeptidase family serine peptidase</fullName>
    </submittedName>
</protein>
<keyword evidence="2" id="KW-1133">Transmembrane helix</keyword>
<dbReference type="InterPro" id="IPR001375">
    <property type="entry name" value="Peptidase_S9_cat"/>
</dbReference>
<evidence type="ECO:0000256" key="1">
    <source>
        <dbReference type="ARBA" id="ARBA00022801"/>
    </source>
</evidence>
<reference evidence="4 5" key="1">
    <citation type="submission" date="2023-11" db="EMBL/GenBank/DDBJ databases">
        <title>Unpublished Manusciprt.</title>
        <authorList>
            <person name="Saticioglu I.B."/>
            <person name="Ay H."/>
            <person name="Ajmi N."/>
            <person name="Altun S."/>
            <person name="Duman M."/>
        </authorList>
    </citation>
    <scope>NUCLEOTIDE SEQUENCE [LARGE SCALE GENOMIC DNA]</scope>
    <source>
        <strain evidence="4 5">Fl-318</strain>
    </source>
</reference>
<dbReference type="Gene3D" id="3.40.50.1820">
    <property type="entry name" value="alpha/beta hydrolase"/>
    <property type="match status" value="1"/>
</dbReference>
<evidence type="ECO:0000313" key="4">
    <source>
        <dbReference type="EMBL" id="MDX6192077.1"/>
    </source>
</evidence>
<keyword evidence="2" id="KW-0812">Transmembrane</keyword>